<dbReference type="Pfam" id="PF13688">
    <property type="entry name" value="Reprolysin_5"/>
    <property type="match status" value="1"/>
</dbReference>
<dbReference type="PROSITE" id="PS01180">
    <property type="entry name" value="CUB"/>
    <property type="match status" value="1"/>
</dbReference>
<evidence type="ECO:0000259" key="5">
    <source>
        <dbReference type="PROSITE" id="PS50215"/>
    </source>
</evidence>
<keyword evidence="3" id="KW-1015">Disulfide bond</keyword>
<evidence type="ECO:0000259" key="4">
    <source>
        <dbReference type="PROSITE" id="PS01180"/>
    </source>
</evidence>
<dbReference type="Gene3D" id="3.40.390.10">
    <property type="entry name" value="Collagenase (Catalytic Domain)"/>
    <property type="match status" value="1"/>
</dbReference>
<dbReference type="Pfam" id="PF18962">
    <property type="entry name" value="Por_Secre_tail"/>
    <property type="match status" value="1"/>
</dbReference>
<dbReference type="InterPro" id="IPR000859">
    <property type="entry name" value="CUB_dom"/>
</dbReference>
<proteinExistence type="predicted"/>
<dbReference type="GO" id="GO:0004222">
    <property type="term" value="F:metalloendopeptidase activity"/>
    <property type="evidence" value="ECO:0007669"/>
    <property type="project" value="InterPro"/>
</dbReference>
<dbReference type="Pfam" id="PF00431">
    <property type="entry name" value="CUB"/>
    <property type="match status" value="1"/>
</dbReference>
<dbReference type="GO" id="GO:0006508">
    <property type="term" value="P:proteolysis"/>
    <property type="evidence" value="ECO:0007669"/>
    <property type="project" value="InterPro"/>
</dbReference>
<dbReference type="SUPFAM" id="SSF49265">
    <property type="entry name" value="Fibronectin type III"/>
    <property type="match status" value="1"/>
</dbReference>
<dbReference type="InterPro" id="IPR026444">
    <property type="entry name" value="Secre_tail"/>
</dbReference>
<keyword evidence="2" id="KW-0677">Repeat</keyword>
<dbReference type="EMBL" id="JRLX01000044">
    <property type="protein sequence ID" value="KGO84652.1"/>
    <property type="molecule type" value="Genomic_DNA"/>
</dbReference>
<dbReference type="PANTHER" id="PTHR24251:SF37">
    <property type="entry name" value="CUB DOMAIN-CONTAINING PROTEIN"/>
    <property type="match status" value="1"/>
</dbReference>
<dbReference type="RefSeq" id="WP_020214999.1">
    <property type="nucleotide sequence ID" value="NZ_JRLX01000044.1"/>
</dbReference>
<gene>
    <name evidence="6" type="ORF">Q765_20565</name>
</gene>
<dbReference type="SUPFAM" id="SSF49854">
    <property type="entry name" value="Spermadhesin, CUB domain"/>
    <property type="match status" value="1"/>
</dbReference>
<sequence>MKKITLIIALFSAITFYGQHKIAAKVQQLTLAKTSFTKFAPLTVVATPQTITVASNATFATVNKRVLQSIATNKYPFVELAIPYNGSTIEIQLYRVEVLAKGFHADTDKQANITWTDGAHYRGIVKGDANSLVSFNFYNKEMNGIISAAGINNLVVGRMQTTGNLDNYIVYSDARLSINNPFTCAVTDGGVLPAQNNNRRETFTEHCVTTYFELANDIYAANDFDTDLTTNWMASIFNNVQTLYDNDGITVALKSVYIWTEQDPYFGESSADYLEEFYTLRPVFDGDAGQLLTTNGGGLGGVAINIGGLCSEENVSFGDVFFDYQDVPLFSWTVEVITHELGHLFGSPHTHGCYWNGNGTAIDGCGTIAGYVEGECETGPIPQNQGTIMSYCHLVDGVGINFANGFGPQPAARIINHVESSSCLSTDCINTCFNTVTKFAVANSTLTSATITWTDQNAGPWQVGYTSVNGTINNWQEVAVNSFTVSGLTANTYYKFGIRPICTDDREAETQQFIFATAANWCSGAIFRDTNANGNYPNNQHLIRTIKPENATQSLTVTFNSFETEQDFDFLYVYDGPDTDAPLLGAYSGTENPGPFTSTAQGGSLTFEFISDPFENGAGWNATVSCALSLKENVFTNLQYFPNPTSGTVTITSPEGITGITVYNVAGQLLFNKTINTTTADADISQFANGVYFFKVTNGSKESHFRIVKQ</sequence>
<dbReference type="PANTHER" id="PTHR24251">
    <property type="entry name" value="OVOCHYMASE-RELATED"/>
    <property type="match status" value="1"/>
</dbReference>
<dbReference type="InterPro" id="IPR001590">
    <property type="entry name" value="Peptidase_M12B"/>
</dbReference>
<protein>
    <submittedName>
        <fullName evidence="6">Uncharacterized protein</fullName>
    </submittedName>
</protein>
<evidence type="ECO:0000256" key="3">
    <source>
        <dbReference type="ARBA" id="ARBA00023157"/>
    </source>
</evidence>
<dbReference type="InterPro" id="IPR036116">
    <property type="entry name" value="FN3_sf"/>
</dbReference>
<dbReference type="PROSITE" id="PS50215">
    <property type="entry name" value="ADAM_MEPRO"/>
    <property type="match status" value="1"/>
</dbReference>
<feature type="domain" description="CUB" evidence="4">
    <location>
        <begin position="502"/>
        <end position="627"/>
    </location>
</feature>
<dbReference type="CDD" id="cd00063">
    <property type="entry name" value="FN3"/>
    <property type="match status" value="1"/>
</dbReference>
<name>A0A0A2LWE8_9FLAO</name>
<evidence type="ECO:0000256" key="1">
    <source>
        <dbReference type="ARBA" id="ARBA00022729"/>
    </source>
</evidence>
<dbReference type="InterPro" id="IPR013783">
    <property type="entry name" value="Ig-like_fold"/>
</dbReference>
<keyword evidence="7" id="KW-1185">Reference proteome</keyword>
<dbReference type="InterPro" id="IPR003961">
    <property type="entry name" value="FN3_dom"/>
</dbReference>
<dbReference type="NCBIfam" id="TIGR04183">
    <property type="entry name" value="Por_Secre_tail"/>
    <property type="match status" value="1"/>
</dbReference>
<organism evidence="6 7">
    <name type="scientific">Flavobacterium rivuli WB 3.3-2 = DSM 21788</name>
    <dbReference type="NCBI Taxonomy" id="1121895"/>
    <lineage>
        <taxon>Bacteria</taxon>
        <taxon>Pseudomonadati</taxon>
        <taxon>Bacteroidota</taxon>
        <taxon>Flavobacteriia</taxon>
        <taxon>Flavobacteriales</taxon>
        <taxon>Flavobacteriaceae</taxon>
        <taxon>Flavobacterium</taxon>
    </lineage>
</organism>
<dbReference type="AlphaFoldDB" id="A0A0A2LWE8"/>
<evidence type="ECO:0000313" key="6">
    <source>
        <dbReference type="EMBL" id="KGO84652.1"/>
    </source>
</evidence>
<feature type="domain" description="Peptidase M12B" evidence="5">
    <location>
        <begin position="206"/>
        <end position="392"/>
    </location>
</feature>
<dbReference type="SMART" id="SM00042">
    <property type="entry name" value="CUB"/>
    <property type="match status" value="1"/>
</dbReference>
<dbReference type="eggNOG" id="COG3292">
    <property type="taxonomic scope" value="Bacteria"/>
</dbReference>
<dbReference type="InterPro" id="IPR024079">
    <property type="entry name" value="MetalloPept_cat_dom_sf"/>
</dbReference>
<dbReference type="Gene3D" id="2.60.120.290">
    <property type="entry name" value="Spermadhesin, CUB domain"/>
    <property type="match status" value="1"/>
</dbReference>
<dbReference type="InterPro" id="IPR035914">
    <property type="entry name" value="Sperma_CUB_dom_sf"/>
</dbReference>
<dbReference type="SUPFAM" id="SSF55486">
    <property type="entry name" value="Metalloproteases ('zincins'), catalytic domain"/>
    <property type="match status" value="1"/>
</dbReference>
<comment type="caution">
    <text evidence="6">The sequence shown here is derived from an EMBL/GenBank/DDBJ whole genome shotgun (WGS) entry which is preliminary data.</text>
</comment>
<dbReference type="CDD" id="cd00041">
    <property type="entry name" value="CUB"/>
    <property type="match status" value="1"/>
</dbReference>
<dbReference type="eggNOG" id="COG3023">
    <property type="taxonomic scope" value="Bacteria"/>
</dbReference>
<keyword evidence="1" id="KW-0732">Signal</keyword>
<evidence type="ECO:0000256" key="2">
    <source>
        <dbReference type="ARBA" id="ARBA00022737"/>
    </source>
</evidence>
<accession>A0A0A2LWE8</accession>
<dbReference type="Gene3D" id="2.60.40.10">
    <property type="entry name" value="Immunoglobulins"/>
    <property type="match status" value="1"/>
</dbReference>
<reference evidence="6 7" key="1">
    <citation type="submission" date="2013-09" db="EMBL/GenBank/DDBJ databases">
        <authorList>
            <person name="Zeng Z."/>
            <person name="Chen C."/>
        </authorList>
    </citation>
    <scope>NUCLEOTIDE SEQUENCE [LARGE SCALE GENOMIC DNA]</scope>
    <source>
        <strain evidence="6 7">WB 3.3-2</strain>
    </source>
</reference>
<evidence type="ECO:0000313" key="7">
    <source>
        <dbReference type="Proteomes" id="UP000030152"/>
    </source>
</evidence>
<dbReference type="STRING" id="1121895.GCA_000378485_03820"/>
<dbReference type="Proteomes" id="UP000030152">
    <property type="component" value="Unassembled WGS sequence"/>
</dbReference>